<name>A0ABN6MB04_9ACTN</name>
<dbReference type="PANTHER" id="PTHR36566:SF1">
    <property type="entry name" value="PYRIDINIUM-3,5-BISTHIOCARBOXYLIC ACID MONONUCLEOTIDE NICKEL INSERTION PROTEIN"/>
    <property type="match status" value="1"/>
</dbReference>
<dbReference type="Proteomes" id="UP001320544">
    <property type="component" value="Chromosome"/>
</dbReference>
<dbReference type="Pfam" id="PF01969">
    <property type="entry name" value="Ni_insertion"/>
    <property type="match status" value="1"/>
</dbReference>
<keyword evidence="1" id="KW-0533">Nickel</keyword>
<organism evidence="2 3">
    <name type="scientific">Raoultibacter timonensis</name>
    <dbReference type="NCBI Taxonomy" id="1907662"/>
    <lineage>
        <taxon>Bacteria</taxon>
        <taxon>Bacillati</taxon>
        <taxon>Actinomycetota</taxon>
        <taxon>Coriobacteriia</taxon>
        <taxon>Eggerthellales</taxon>
        <taxon>Eggerthellaceae</taxon>
        <taxon>Raoultibacter</taxon>
    </lineage>
</organism>
<evidence type="ECO:0000256" key="1">
    <source>
        <dbReference type="ARBA" id="ARBA00022596"/>
    </source>
</evidence>
<reference evidence="2 3" key="1">
    <citation type="submission" date="2022-01" db="EMBL/GenBank/DDBJ databases">
        <title>Novel bile acid biosynthetic pathways are enriched in the microbiome of centenarians.</title>
        <authorList>
            <person name="Sato Y."/>
            <person name="Atarashi K."/>
            <person name="Plichta R.D."/>
            <person name="Arai Y."/>
            <person name="Sasajima S."/>
            <person name="Kearney M.S."/>
            <person name="Suda W."/>
            <person name="Takeshita K."/>
            <person name="Sasaki T."/>
            <person name="Okamoto S."/>
            <person name="Skelly N.A."/>
            <person name="Okamura Y."/>
            <person name="Vlamakis H."/>
            <person name="Li Y."/>
            <person name="Tanoue T."/>
            <person name="Takei H."/>
            <person name="Nittono H."/>
            <person name="Narushima S."/>
            <person name="Irie J."/>
            <person name="Itoh H."/>
            <person name="Moriya K."/>
            <person name="Sugiura Y."/>
            <person name="Suematsu M."/>
            <person name="Moritoki N."/>
            <person name="Shibata S."/>
            <person name="Littman R.D."/>
            <person name="Fischbach A.M."/>
            <person name="Uwamino Y."/>
            <person name="Inoue T."/>
            <person name="Honda A."/>
            <person name="Hattori M."/>
            <person name="Murai T."/>
            <person name="Xavier J.R."/>
            <person name="Hirose N."/>
            <person name="Honda K."/>
        </authorList>
    </citation>
    <scope>NUCLEOTIDE SEQUENCE [LARGE SCALE GENOMIC DNA]</scope>
    <source>
        <strain evidence="2 3">CE91-St30</strain>
    </source>
</reference>
<dbReference type="EMBL" id="AP025564">
    <property type="protein sequence ID" value="BDE95207.1"/>
    <property type="molecule type" value="Genomic_DNA"/>
</dbReference>
<gene>
    <name evidence="2" type="ORF">CE91St30_05400</name>
</gene>
<proteinExistence type="predicted"/>
<keyword evidence="3" id="KW-1185">Reference proteome</keyword>
<dbReference type="RefSeq" id="WP_102379149.1">
    <property type="nucleotide sequence ID" value="NZ_AP025564.1"/>
</dbReference>
<dbReference type="PANTHER" id="PTHR36566">
    <property type="entry name" value="NICKEL INSERTION PROTEIN-RELATED"/>
    <property type="match status" value="1"/>
</dbReference>
<evidence type="ECO:0008006" key="4">
    <source>
        <dbReference type="Google" id="ProtNLM"/>
    </source>
</evidence>
<dbReference type="InterPro" id="IPR002822">
    <property type="entry name" value="Ni_insertion"/>
</dbReference>
<evidence type="ECO:0000313" key="2">
    <source>
        <dbReference type="EMBL" id="BDE95207.1"/>
    </source>
</evidence>
<accession>A0ABN6MB04</accession>
<sequence>MGELHFDFTKTARRRDILSDLLGRLPLESRTVITERADRAGVPDKHHHDLAEVLATIDGLAVSEHVKQDMRAVYRILAEAEATAHGCAVEQTHFHEVGNGEAVKNVLAIALAIEALDPDTITATPVQTGSGKVRCAHGELDIPAPATAAIIARGIPVCGELLEGELCTPTSAAVIWHFVDRFE</sequence>
<evidence type="ECO:0000313" key="3">
    <source>
        <dbReference type="Proteomes" id="UP001320544"/>
    </source>
</evidence>
<protein>
    <recommendedName>
        <fullName evidence="4">DUF111 family protein</fullName>
    </recommendedName>
</protein>